<name>A0A9C7F8H9_9VIRU</name>
<organism evidence="1">
    <name type="scientific">Armadillidium vulgare clopovirus</name>
    <dbReference type="NCBI Taxonomy" id="2984284"/>
    <lineage>
        <taxon>Viruses</taxon>
        <taxon>Viruses incertae sedis</taxon>
        <taxon>Naldaviricetes</taxon>
        <taxon>Nimaviridae</taxon>
    </lineage>
</organism>
<proteinExistence type="predicted"/>
<accession>A0A9C7F8H9</accession>
<protein>
    <submittedName>
        <fullName evidence="1">Uncharacterized protein</fullName>
    </submittedName>
</protein>
<sequence length="273" mass="32695">MGYFLKRILQFEDVDFIIDGVYTLCFDTKNRVFRLYLRDEKSFFLDFNILKQVFSHLHSYYEQKLYTRGITMIPLDIANGKMLKVDCHTNDDFNYGLDYFNLQIQYIVPGGSSSSENNNNNVRDGQYFFMRGWNAISNFLKLQPEIEAFMREYALFETNIQLTMNIIAEMYIQMRIDRGNLFRDFQIFRATDETEDLLINNFLIFNDKMLLFVNKYKEICSVPDIMDPRDIVDVVLKTPSFRERLLHDIKVRINHFKKYHAQYLKHQINSISK</sequence>
<dbReference type="EMBL" id="LC738883">
    <property type="protein sequence ID" value="BDT63301.1"/>
    <property type="molecule type" value="Genomic_DNA"/>
</dbReference>
<reference evidence="1" key="1">
    <citation type="submission" date="2022-10" db="EMBL/GenBank/DDBJ databases">
        <title>Genome sequences of endogenous nimaviruses in decapod crustaceans.</title>
        <authorList>
            <person name="Kawato S."/>
            <person name="Nozaki R."/>
            <person name="Kondo H."/>
            <person name="Hirono I."/>
        </authorList>
    </citation>
    <scope>NUCLEOTIDE SEQUENCE</scope>
    <source>
        <strain evidence="1">TUMSAT20210906</strain>
    </source>
</reference>
<evidence type="ECO:0000313" key="1">
    <source>
        <dbReference type="EMBL" id="BDT63301.1"/>
    </source>
</evidence>